<dbReference type="GO" id="GO:0016491">
    <property type="term" value="F:oxidoreductase activity"/>
    <property type="evidence" value="ECO:0007669"/>
    <property type="project" value="UniProtKB-KW"/>
</dbReference>
<dbReference type="Pfam" id="PF00106">
    <property type="entry name" value="adh_short"/>
    <property type="match status" value="1"/>
</dbReference>
<protein>
    <recommendedName>
        <fullName evidence="6">Short-subunit dehydrogenase</fullName>
    </recommendedName>
</protein>
<dbReference type="InterPro" id="IPR036291">
    <property type="entry name" value="NAD(P)-bd_dom_sf"/>
</dbReference>
<dbReference type="PRINTS" id="PR00080">
    <property type="entry name" value="SDRFAMILY"/>
</dbReference>
<keyword evidence="2" id="KW-0560">Oxidoreductase</keyword>
<organism evidence="4 5">
    <name type="scientific">Saccharothrix carnea</name>
    <dbReference type="NCBI Taxonomy" id="1280637"/>
    <lineage>
        <taxon>Bacteria</taxon>
        <taxon>Bacillati</taxon>
        <taxon>Actinomycetota</taxon>
        <taxon>Actinomycetes</taxon>
        <taxon>Pseudonocardiales</taxon>
        <taxon>Pseudonocardiaceae</taxon>
        <taxon>Saccharothrix</taxon>
    </lineage>
</organism>
<dbReference type="CDD" id="cd05233">
    <property type="entry name" value="SDR_c"/>
    <property type="match status" value="1"/>
</dbReference>
<dbReference type="PANTHER" id="PTHR44196">
    <property type="entry name" value="DEHYDROGENASE/REDUCTASE SDR FAMILY MEMBER 7B"/>
    <property type="match status" value="1"/>
</dbReference>
<dbReference type="SUPFAM" id="SSF51735">
    <property type="entry name" value="NAD(P)-binding Rossmann-fold domains"/>
    <property type="match status" value="1"/>
</dbReference>
<dbReference type="InterPro" id="IPR002347">
    <property type="entry name" value="SDR_fam"/>
</dbReference>
<evidence type="ECO:0000256" key="2">
    <source>
        <dbReference type="ARBA" id="ARBA00023002"/>
    </source>
</evidence>
<evidence type="ECO:0000313" key="4">
    <source>
        <dbReference type="EMBL" id="PSL55162.1"/>
    </source>
</evidence>
<dbReference type="GO" id="GO:0016020">
    <property type="term" value="C:membrane"/>
    <property type="evidence" value="ECO:0007669"/>
    <property type="project" value="TreeGrafter"/>
</dbReference>
<dbReference type="Proteomes" id="UP000241118">
    <property type="component" value="Unassembled WGS sequence"/>
</dbReference>
<comment type="similarity">
    <text evidence="1 3">Belongs to the short-chain dehydrogenases/reductases (SDR) family.</text>
</comment>
<keyword evidence="5" id="KW-1185">Reference proteome</keyword>
<comment type="caution">
    <text evidence="4">The sequence shown here is derived from an EMBL/GenBank/DDBJ whole genome shotgun (WGS) entry which is preliminary data.</text>
</comment>
<evidence type="ECO:0000313" key="5">
    <source>
        <dbReference type="Proteomes" id="UP000241118"/>
    </source>
</evidence>
<dbReference type="PIRSF" id="PIRSF000126">
    <property type="entry name" value="11-beta-HSD1"/>
    <property type="match status" value="1"/>
</dbReference>
<dbReference type="PRINTS" id="PR00081">
    <property type="entry name" value="GDHRDH"/>
</dbReference>
<dbReference type="PANTHER" id="PTHR44196:SF2">
    <property type="entry name" value="SHORT-CHAIN DEHYDROGENASE-RELATED"/>
    <property type="match status" value="1"/>
</dbReference>
<proteinExistence type="inferred from homology"/>
<reference evidence="4 5" key="1">
    <citation type="submission" date="2018-03" db="EMBL/GenBank/DDBJ databases">
        <title>Genomic Encyclopedia of Type Strains, Phase III (KMG-III): the genomes of soil and plant-associated and newly described type strains.</title>
        <authorList>
            <person name="Whitman W."/>
        </authorList>
    </citation>
    <scope>NUCLEOTIDE SEQUENCE [LARGE SCALE GENOMIC DNA]</scope>
    <source>
        <strain evidence="4 5">CGMCC 4.7097</strain>
    </source>
</reference>
<dbReference type="Gene3D" id="3.40.50.720">
    <property type="entry name" value="NAD(P)-binding Rossmann-like Domain"/>
    <property type="match status" value="1"/>
</dbReference>
<dbReference type="EMBL" id="PYAX01000005">
    <property type="protein sequence ID" value="PSL55162.1"/>
    <property type="molecule type" value="Genomic_DNA"/>
</dbReference>
<evidence type="ECO:0000256" key="1">
    <source>
        <dbReference type="ARBA" id="ARBA00006484"/>
    </source>
</evidence>
<gene>
    <name evidence="4" type="ORF">B0I31_105119</name>
</gene>
<dbReference type="RefSeq" id="WP_106616081.1">
    <property type="nucleotide sequence ID" value="NZ_PYAX01000005.1"/>
</dbReference>
<dbReference type="AlphaFoldDB" id="A0A2P8I9L2"/>
<sequence length="259" mass="27302">MTPPTALVTGASSGIGAAFARRLAAEGHDLVLVARDEQRLEETAAKLRAAHGITAEVLPADLATDTGRAEVADFLAEREVDLLVNNAGFALSAEFFAADPVELQSQLDVNVTSVLRLTRAALPGMVARGRGAVVNVSSVAGFLPGRGTTYSADKAWVTSFSEGMAMATAGTGVRVMALCPGFVRTEFHQRAKIDMSKTPDLLYLDADRVVHDCLADLRSGKVLSVPGAQYKAITLFARLVPRALVRRIASRAAGGRGRT</sequence>
<name>A0A2P8I9L2_SACCR</name>
<evidence type="ECO:0008006" key="6">
    <source>
        <dbReference type="Google" id="ProtNLM"/>
    </source>
</evidence>
<evidence type="ECO:0000256" key="3">
    <source>
        <dbReference type="RuleBase" id="RU000363"/>
    </source>
</evidence>
<accession>A0A2P8I9L2</accession>
<dbReference type="OrthoDB" id="9810734at2"/>